<dbReference type="EMBL" id="CP036266">
    <property type="protein sequence ID" value="QDT23882.1"/>
    <property type="molecule type" value="Genomic_DNA"/>
</dbReference>
<evidence type="ECO:0000313" key="2">
    <source>
        <dbReference type="EMBL" id="QDT23882.1"/>
    </source>
</evidence>
<organism evidence="2 3">
    <name type="scientific">Gimesia chilikensis</name>
    <dbReference type="NCBI Taxonomy" id="2605989"/>
    <lineage>
        <taxon>Bacteria</taxon>
        <taxon>Pseudomonadati</taxon>
        <taxon>Planctomycetota</taxon>
        <taxon>Planctomycetia</taxon>
        <taxon>Planctomycetales</taxon>
        <taxon>Planctomycetaceae</taxon>
        <taxon>Gimesia</taxon>
    </lineage>
</organism>
<dbReference type="AlphaFoldDB" id="A0A517PWY9"/>
<feature type="transmembrane region" description="Helical" evidence="1">
    <location>
        <begin position="72"/>
        <end position="95"/>
    </location>
</feature>
<keyword evidence="3" id="KW-1185">Reference proteome</keyword>
<evidence type="ECO:0000256" key="1">
    <source>
        <dbReference type="SAM" id="Phobius"/>
    </source>
</evidence>
<protein>
    <submittedName>
        <fullName evidence="2">Uncharacterized protein</fullName>
    </submittedName>
</protein>
<accession>A0A517PWY9</accession>
<evidence type="ECO:0000313" key="3">
    <source>
        <dbReference type="Proteomes" id="UP000320421"/>
    </source>
</evidence>
<gene>
    <name evidence="2" type="ORF">HG66A1_57070</name>
</gene>
<keyword evidence="1" id="KW-0472">Membrane</keyword>
<sequence length="100" mass="11421">MISLEILQTAFVVMIVIANLSAFRLLALLKQADCWQPVKAFGFDIYNWGFHGSIAHFWKQRAQVDAAIRKKIYFHLVFGPLCFMMTVLMLLLSAFKAPTP</sequence>
<dbReference type="Proteomes" id="UP000320421">
    <property type="component" value="Chromosome"/>
</dbReference>
<feature type="transmembrane region" description="Helical" evidence="1">
    <location>
        <begin position="6"/>
        <end position="29"/>
    </location>
</feature>
<reference evidence="2 3" key="1">
    <citation type="submission" date="2019-02" db="EMBL/GenBank/DDBJ databases">
        <title>Deep-cultivation of Planctomycetes and their phenomic and genomic characterization uncovers novel biology.</title>
        <authorList>
            <person name="Wiegand S."/>
            <person name="Jogler M."/>
            <person name="Boedeker C."/>
            <person name="Pinto D."/>
            <person name="Vollmers J."/>
            <person name="Rivas-Marin E."/>
            <person name="Kohn T."/>
            <person name="Peeters S.H."/>
            <person name="Heuer A."/>
            <person name="Rast P."/>
            <person name="Oberbeckmann S."/>
            <person name="Bunk B."/>
            <person name="Jeske O."/>
            <person name="Meyerdierks A."/>
            <person name="Storesund J.E."/>
            <person name="Kallscheuer N."/>
            <person name="Luecker S."/>
            <person name="Lage O.M."/>
            <person name="Pohl T."/>
            <person name="Merkel B.J."/>
            <person name="Hornburger P."/>
            <person name="Mueller R.-W."/>
            <person name="Bruemmer F."/>
            <person name="Labrenz M."/>
            <person name="Spormann A.M."/>
            <person name="Op den Camp H."/>
            <person name="Overmann J."/>
            <person name="Amann R."/>
            <person name="Jetten M.S.M."/>
            <person name="Mascher T."/>
            <person name="Medema M.H."/>
            <person name="Devos D.P."/>
            <person name="Kaster A.-K."/>
            <person name="Ovreas L."/>
            <person name="Rohde M."/>
            <person name="Galperin M.Y."/>
            <person name="Jogler C."/>
        </authorList>
    </citation>
    <scope>NUCLEOTIDE SEQUENCE [LARGE SCALE GENOMIC DNA]</scope>
    <source>
        <strain evidence="2 3">HG66A1</strain>
    </source>
</reference>
<keyword evidence="1" id="KW-1133">Transmembrane helix</keyword>
<keyword evidence="1" id="KW-0812">Transmembrane</keyword>
<name>A0A517PWY9_9PLAN</name>
<dbReference type="RefSeq" id="WP_145191938.1">
    <property type="nucleotide sequence ID" value="NZ_CP036266.1"/>
</dbReference>
<proteinExistence type="predicted"/>